<organism evidence="1 2">
    <name type="scientific">Hyphomonas atlantica</name>
    <dbReference type="NCBI Taxonomy" id="1280948"/>
    <lineage>
        <taxon>Bacteria</taxon>
        <taxon>Pseudomonadati</taxon>
        <taxon>Pseudomonadota</taxon>
        <taxon>Alphaproteobacteria</taxon>
        <taxon>Hyphomonadales</taxon>
        <taxon>Hyphomonadaceae</taxon>
        <taxon>Hyphomonas</taxon>
    </lineage>
</organism>
<dbReference type="STRING" id="1280948.HY36_09165"/>
<proteinExistence type="predicted"/>
<dbReference type="InterPro" id="IPR008318">
    <property type="entry name" value="UCP030820"/>
</dbReference>
<dbReference type="EMBL" id="AWFH01000056">
    <property type="protein sequence ID" value="KCZ58537.1"/>
    <property type="molecule type" value="Genomic_DNA"/>
</dbReference>
<protein>
    <recommendedName>
        <fullName evidence="3">Oxidoreductase</fullName>
    </recommendedName>
</protein>
<reference evidence="1 2" key="1">
    <citation type="journal article" date="2014" name="Antonie Van Leeuwenhoek">
        <title>Hyphomonas beringensis sp. nov. and Hyphomonas chukchiensis sp. nov., isolated from surface seawater of the Bering Sea and Chukchi Sea.</title>
        <authorList>
            <person name="Li C."/>
            <person name="Lai Q."/>
            <person name="Li G."/>
            <person name="Dong C."/>
            <person name="Wang J."/>
            <person name="Liao Y."/>
            <person name="Shao Z."/>
        </authorList>
    </citation>
    <scope>NUCLEOTIDE SEQUENCE [LARGE SCALE GENOMIC DNA]</scope>
    <source>
        <strain evidence="1 2">22II1-22F38</strain>
    </source>
</reference>
<dbReference type="RefSeq" id="WP_035554336.1">
    <property type="nucleotide sequence ID" value="NZ_AWFH01000056.1"/>
</dbReference>
<evidence type="ECO:0000313" key="2">
    <source>
        <dbReference type="Proteomes" id="UP000024547"/>
    </source>
</evidence>
<name>A0A059DYB1_9PROT</name>
<accession>A0A059DYB1</accession>
<dbReference type="OrthoDB" id="9800421at2"/>
<dbReference type="eggNOG" id="COG3749">
    <property type="taxonomic scope" value="Bacteria"/>
</dbReference>
<dbReference type="PIRSF" id="PIRSF030820">
    <property type="entry name" value="UCP030820"/>
    <property type="match status" value="1"/>
</dbReference>
<dbReference type="Pfam" id="PF06073">
    <property type="entry name" value="DUF934"/>
    <property type="match status" value="1"/>
</dbReference>
<dbReference type="Proteomes" id="UP000024547">
    <property type="component" value="Unassembled WGS sequence"/>
</dbReference>
<gene>
    <name evidence="1" type="ORF">HY36_09165</name>
</gene>
<evidence type="ECO:0008006" key="3">
    <source>
        <dbReference type="Google" id="ProtNLM"/>
    </source>
</evidence>
<sequence length="162" mass="18559">MPLIKNGTEIDDIWAYVPDEGELSPGGCITVSLARFRSETDVLLARNTDIGVRLEPGDDPHELEEHLERLQLIEISFPKYTDGRGYSQAQLLRRRFGYSGELRAVGHVLRDQIFYMNRSGFDAYETDRADLHEVLNALNEYSEVYQPAAGDRTPVYRKRHES</sequence>
<keyword evidence="2" id="KW-1185">Reference proteome</keyword>
<dbReference type="AlphaFoldDB" id="A0A059DYB1"/>
<comment type="caution">
    <text evidence="1">The sequence shown here is derived from an EMBL/GenBank/DDBJ whole genome shotgun (WGS) entry which is preliminary data.</text>
</comment>
<evidence type="ECO:0000313" key="1">
    <source>
        <dbReference type="EMBL" id="KCZ58537.1"/>
    </source>
</evidence>
<dbReference type="PATRIC" id="fig|1280948.3.peg.2951"/>